<reference evidence="15" key="2">
    <citation type="submission" date="2022-01" db="EMBL/GenBank/DDBJ databases">
        <authorList>
            <person name="Hirooka S."/>
            <person name="Miyagishima S.Y."/>
        </authorList>
    </citation>
    <scope>NUCLEOTIDE SEQUENCE</scope>
    <source>
        <strain evidence="15">NBRC 102759</strain>
    </source>
</reference>
<feature type="domain" description="Replication factor-A protein 1 N-terminal" evidence="12">
    <location>
        <begin position="7"/>
        <end position="103"/>
    </location>
</feature>
<dbReference type="InterPro" id="IPR007199">
    <property type="entry name" value="Rep_factor-A_N"/>
</dbReference>
<keyword evidence="16" id="KW-1185">Reference proteome</keyword>
<organism evidence="15 16">
    <name type="scientific">Galdieria partita</name>
    <dbReference type="NCBI Taxonomy" id="83374"/>
    <lineage>
        <taxon>Eukaryota</taxon>
        <taxon>Rhodophyta</taxon>
        <taxon>Bangiophyceae</taxon>
        <taxon>Galdieriales</taxon>
        <taxon>Galdieriaceae</taxon>
        <taxon>Galdieria</taxon>
    </lineage>
</organism>
<dbReference type="FunFam" id="2.40.50.140:FF:000090">
    <property type="entry name" value="Replication protein A subunit"/>
    <property type="match status" value="1"/>
</dbReference>
<keyword evidence="7 9" id="KW-0238">DNA-binding</keyword>
<evidence type="ECO:0000256" key="6">
    <source>
        <dbReference type="ARBA" id="ARBA00022833"/>
    </source>
</evidence>
<evidence type="ECO:0000259" key="12">
    <source>
        <dbReference type="Pfam" id="PF04057"/>
    </source>
</evidence>
<feature type="domain" description="Replication protein A OB" evidence="14">
    <location>
        <begin position="334"/>
        <end position="432"/>
    </location>
</feature>
<dbReference type="InterPro" id="IPR031657">
    <property type="entry name" value="REPA_OB_2"/>
</dbReference>
<evidence type="ECO:0000256" key="3">
    <source>
        <dbReference type="ARBA" id="ARBA00022705"/>
    </source>
</evidence>
<gene>
    <name evidence="15" type="ORF">GpartN1_g2734.t1</name>
</gene>
<dbReference type="GO" id="GO:0005634">
    <property type="term" value="C:nucleus"/>
    <property type="evidence" value="ECO:0007669"/>
    <property type="project" value="UniProtKB-SubCell"/>
</dbReference>
<dbReference type="GO" id="GO:0006281">
    <property type="term" value="P:DNA repair"/>
    <property type="evidence" value="ECO:0007669"/>
    <property type="project" value="InterPro"/>
</dbReference>
<feature type="domain" description="OB" evidence="11">
    <location>
        <begin position="227"/>
        <end position="311"/>
    </location>
</feature>
<dbReference type="GO" id="GO:0006310">
    <property type="term" value="P:DNA recombination"/>
    <property type="evidence" value="ECO:0007669"/>
    <property type="project" value="InterPro"/>
</dbReference>
<feature type="region of interest" description="Disordered" evidence="10">
    <location>
        <begin position="120"/>
        <end position="168"/>
    </location>
</feature>
<dbReference type="FunFam" id="2.40.50.140:FF:000041">
    <property type="entry name" value="Replication protein A subunit"/>
    <property type="match status" value="1"/>
</dbReference>
<dbReference type="CDD" id="cd04475">
    <property type="entry name" value="RPA1_DBD_B"/>
    <property type="match status" value="1"/>
</dbReference>
<evidence type="ECO:0000256" key="10">
    <source>
        <dbReference type="SAM" id="MobiDB-lite"/>
    </source>
</evidence>
<evidence type="ECO:0000313" key="15">
    <source>
        <dbReference type="EMBL" id="GJQ10943.1"/>
    </source>
</evidence>
<evidence type="ECO:0000256" key="7">
    <source>
        <dbReference type="ARBA" id="ARBA00023125"/>
    </source>
</evidence>
<dbReference type="Gene3D" id="2.40.50.140">
    <property type="entry name" value="Nucleic acid-binding proteins"/>
    <property type="match status" value="4"/>
</dbReference>
<evidence type="ECO:0000256" key="9">
    <source>
        <dbReference type="RuleBase" id="RU364130"/>
    </source>
</evidence>
<feature type="compositionally biased region" description="Polar residues" evidence="10">
    <location>
        <begin position="137"/>
        <end position="155"/>
    </location>
</feature>
<dbReference type="CDD" id="cd04474">
    <property type="entry name" value="RPA1_DBD_A"/>
    <property type="match status" value="1"/>
</dbReference>
<proteinExistence type="inferred from homology"/>
<dbReference type="InterPro" id="IPR012340">
    <property type="entry name" value="NA-bd_OB-fold"/>
</dbReference>
<comment type="caution">
    <text evidence="15">The sequence shown here is derived from an EMBL/GenBank/DDBJ whole genome shotgun (WGS) entry which is preliminary data.</text>
</comment>
<dbReference type="InterPro" id="IPR047192">
    <property type="entry name" value="Euk_RPA1_DBD_C"/>
</dbReference>
<keyword evidence="8 9" id="KW-0539">Nucleus</keyword>
<comment type="similarity">
    <text evidence="2 9">Belongs to the replication factor A protein 1 family.</text>
</comment>
<dbReference type="InterPro" id="IPR013955">
    <property type="entry name" value="Rep_factor-A_C"/>
</dbReference>
<dbReference type="NCBIfam" id="TIGR00617">
    <property type="entry name" value="rpa1"/>
    <property type="match status" value="1"/>
</dbReference>
<dbReference type="SUPFAM" id="SSF50249">
    <property type="entry name" value="Nucleic acid-binding proteins"/>
    <property type="match status" value="4"/>
</dbReference>
<dbReference type="InterPro" id="IPR004591">
    <property type="entry name" value="Rfa1"/>
</dbReference>
<evidence type="ECO:0000256" key="8">
    <source>
        <dbReference type="ARBA" id="ARBA00023242"/>
    </source>
</evidence>
<dbReference type="CDD" id="cd04477">
    <property type="entry name" value="RPA1N"/>
    <property type="match status" value="1"/>
</dbReference>
<protein>
    <recommendedName>
        <fullName evidence="9">Replication protein A subunit</fullName>
    </recommendedName>
</protein>
<evidence type="ECO:0000256" key="2">
    <source>
        <dbReference type="ARBA" id="ARBA00005690"/>
    </source>
</evidence>
<keyword evidence="5 9" id="KW-0863">Zinc-finger</keyword>
<dbReference type="PANTHER" id="PTHR47165">
    <property type="entry name" value="OS03G0429900 PROTEIN"/>
    <property type="match status" value="1"/>
</dbReference>
<dbReference type="Proteomes" id="UP001061958">
    <property type="component" value="Unassembled WGS sequence"/>
</dbReference>
<dbReference type="GO" id="GO:0008270">
    <property type="term" value="F:zinc ion binding"/>
    <property type="evidence" value="ECO:0007669"/>
    <property type="project" value="UniProtKB-KW"/>
</dbReference>
<feature type="domain" description="Replication factor A C-terminal" evidence="13">
    <location>
        <begin position="495"/>
        <end position="638"/>
    </location>
</feature>
<evidence type="ECO:0000259" key="14">
    <source>
        <dbReference type="Pfam" id="PF16900"/>
    </source>
</evidence>
<accession>A0A9C7UPJ7</accession>
<dbReference type="PANTHER" id="PTHR47165:SF4">
    <property type="entry name" value="OS03G0429900 PROTEIN"/>
    <property type="match status" value="1"/>
</dbReference>
<dbReference type="Pfam" id="PF16900">
    <property type="entry name" value="REPA_OB_2"/>
    <property type="match status" value="1"/>
</dbReference>
<dbReference type="GO" id="GO:0003677">
    <property type="term" value="F:DNA binding"/>
    <property type="evidence" value="ECO:0007669"/>
    <property type="project" value="UniProtKB-KW"/>
</dbReference>
<name>A0A9C7UPJ7_9RHOD</name>
<comment type="subcellular location">
    <subcellularLocation>
        <location evidence="1 9">Nucleus</location>
    </subcellularLocation>
</comment>
<dbReference type="FunFam" id="2.40.50.140:FF:000117">
    <property type="entry name" value="Replication protein A subunit"/>
    <property type="match status" value="1"/>
</dbReference>
<sequence>MASSHALSVGAVKAIYAGGTTQEAVLQVLELKKIIPSGQNVPQTERYRMVLSDSRHYQQSMLSTQLNGLVKEQKIQTGCLVRLLEYVVNDVAQKRIIIVLNLEPQTGPLEKIGNPINIEQAQNNQTGPGSKVRDSVSEQPNRVFSSAGPGQTETLPNLPGRFSGENEKHNATVPLSANSANILSNRTQSFHVKSESGPIVKVEPSLGSNLEPVQSIASLNPYQNKWIIKGRVSSRGEIRHYQNAKGEGSVFSFEVMDSTASIKVTAFREIASYLYKLIEIGKVYRISKGVLKPADKRFNKTSFEYEMIADNNTEIVLVEDVGEVPNVVFHFTKIANLENIAAGQFCDVLGIVKDVSELSSVVSRTTGITLAKRTVVLMDDTLKTIRLTLWKDIAENLLSSSEGNPILLCKGVRRGDFNGISLDATIQSCFEVNPDIAEAHELRGWYETTGRYKETSPLEGAASLSLGNVKERKTISQASEEDIPKLVNDPRGVQFIIRGYLHYIRKEGTLWYTASPDDNKKVTKLDENRWVCDATGKEYSYCNYRYILSVAIQDATGSLNANAFDDVGSRLIGRSAEELAAIYERDRAEFDAIIDDVLFKPFIFRIRAKQNTWNDEVRLRYHIVNVEPIHFSSESQLLLKEIKEYSVY</sequence>
<dbReference type="FunFam" id="2.40.50.140:FF:000064">
    <property type="entry name" value="Replication protein A subunit"/>
    <property type="match status" value="1"/>
</dbReference>
<evidence type="ECO:0000256" key="4">
    <source>
        <dbReference type="ARBA" id="ARBA00022723"/>
    </source>
</evidence>
<dbReference type="InterPro" id="IPR004365">
    <property type="entry name" value="NA-bd_OB_tRNA"/>
</dbReference>
<keyword evidence="6 9" id="KW-0862">Zinc</keyword>
<dbReference type="AlphaFoldDB" id="A0A9C7UPJ7"/>
<dbReference type="GO" id="GO:0006260">
    <property type="term" value="P:DNA replication"/>
    <property type="evidence" value="ECO:0007669"/>
    <property type="project" value="UniProtKB-KW"/>
</dbReference>
<evidence type="ECO:0000259" key="11">
    <source>
        <dbReference type="Pfam" id="PF01336"/>
    </source>
</evidence>
<dbReference type="Pfam" id="PF04057">
    <property type="entry name" value="Rep-A_N"/>
    <property type="match status" value="1"/>
</dbReference>
<evidence type="ECO:0000256" key="5">
    <source>
        <dbReference type="ARBA" id="ARBA00022771"/>
    </source>
</evidence>
<dbReference type="EMBL" id="BQMJ01000019">
    <property type="protein sequence ID" value="GJQ10943.1"/>
    <property type="molecule type" value="Genomic_DNA"/>
</dbReference>
<dbReference type="Pfam" id="PF08646">
    <property type="entry name" value="Rep_fac-A_C"/>
    <property type="match status" value="1"/>
</dbReference>
<reference evidence="15" key="1">
    <citation type="journal article" date="2022" name="Proc. Natl. Acad. Sci. U.S.A.">
        <title>Life cycle and functional genomics of the unicellular red alga Galdieria for elucidating algal and plant evolution and industrial use.</title>
        <authorList>
            <person name="Hirooka S."/>
            <person name="Itabashi T."/>
            <person name="Ichinose T.M."/>
            <person name="Onuma R."/>
            <person name="Fujiwara T."/>
            <person name="Yamashita S."/>
            <person name="Jong L.W."/>
            <person name="Tomita R."/>
            <person name="Iwane A.H."/>
            <person name="Miyagishima S.Y."/>
        </authorList>
    </citation>
    <scope>NUCLEOTIDE SEQUENCE</scope>
    <source>
        <strain evidence="15">NBRC 102759</strain>
    </source>
</reference>
<evidence type="ECO:0000256" key="1">
    <source>
        <dbReference type="ARBA" id="ARBA00004123"/>
    </source>
</evidence>
<keyword evidence="4 9" id="KW-0479">Metal-binding</keyword>
<keyword evidence="3 9" id="KW-0235">DNA replication</keyword>
<dbReference type="Pfam" id="PF01336">
    <property type="entry name" value="tRNA_anti-codon"/>
    <property type="match status" value="1"/>
</dbReference>
<evidence type="ECO:0000313" key="16">
    <source>
        <dbReference type="Proteomes" id="UP001061958"/>
    </source>
</evidence>
<dbReference type="CDD" id="cd04476">
    <property type="entry name" value="RPA1_DBD_C"/>
    <property type="match status" value="1"/>
</dbReference>
<evidence type="ECO:0000259" key="13">
    <source>
        <dbReference type="Pfam" id="PF08646"/>
    </source>
</evidence>
<dbReference type="OrthoDB" id="1751331at2759"/>